<feature type="region of interest" description="Disordered" evidence="1">
    <location>
        <begin position="354"/>
        <end position="385"/>
    </location>
</feature>
<evidence type="ECO:0000259" key="2">
    <source>
        <dbReference type="PROSITE" id="PS50106"/>
    </source>
</evidence>
<organism evidence="3 4">
    <name type="scientific">Acidicapsa dinghuensis</name>
    <dbReference type="NCBI Taxonomy" id="2218256"/>
    <lineage>
        <taxon>Bacteria</taxon>
        <taxon>Pseudomonadati</taxon>
        <taxon>Acidobacteriota</taxon>
        <taxon>Terriglobia</taxon>
        <taxon>Terriglobales</taxon>
        <taxon>Acidobacteriaceae</taxon>
        <taxon>Acidicapsa</taxon>
    </lineage>
</organism>
<proteinExistence type="predicted"/>
<dbReference type="PANTHER" id="PTHR32060">
    <property type="entry name" value="TAIL-SPECIFIC PROTEASE"/>
    <property type="match status" value="1"/>
</dbReference>
<dbReference type="InterPro" id="IPR041489">
    <property type="entry name" value="PDZ_6"/>
</dbReference>
<dbReference type="PANTHER" id="PTHR32060:SF30">
    <property type="entry name" value="CARBOXY-TERMINAL PROCESSING PROTEASE CTPA"/>
    <property type="match status" value="1"/>
</dbReference>
<evidence type="ECO:0000256" key="1">
    <source>
        <dbReference type="SAM" id="MobiDB-lite"/>
    </source>
</evidence>
<dbReference type="InterPro" id="IPR029045">
    <property type="entry name" value="ClpP/crotonase-like_dom_sf"/>
</dbReference>
<dbReference type="Pfam" id="PF17820">
    <property type="entry name" value="PDZ_6"/>
    <property type="match status" value="1"/>
</dbReference>
<dbReference type="SMART" id="SM00228">
    <property type="entry name" value="PDZ"/>
    <property type="match status" value="1"/>
</dbReference>
<dbReference type="Gene3D" id="2.30.42.10">
    <property type="match status" value="1"/>
</dbReference>
<dbReference type="EMBL" id="JBHSPH010000001">
    <property type="protein sequence ID" value="MFC5861552.1"/>
    <property type="molecule type" value="Genomic_DNA"/>
</dbReference>
<dbReference type="SUPFAM" id="SSF52096">
    <property type="entry name" value="ClpP/crotonase"/>
    <property type="match status" value="1"/>
</dbReference>
<accession>A0ABW1EE30</accession>
<comment type="caution">
    <text evidence="3">The sequence shown here is derived from an EMBL/GenBank/DDBJ whole genome shotgun (WGS) entry which is preliminary data.</text>
</comment>
<dbReference type="SUPFAM" id="SSF50156">
    <property type="entry name" value="PDZ domain-like"/>
    <property type="match status" value="1"/>
</dbReference>
<sequence length="397" mass="42329">MHRLFQRSVFVLSLGLLVALIAGEFGLHAVRADSNDDGAYKQMNVYQQVLKHIQAEYVTAPNMNDVTTGALHGLLESLDADSSYMTPAEYKIYKDHPVGADAQVGLTVSKRFGYAVIVSVLPGSPAEKEQLTDGDAIESIDGQSTRELSLAMIRAMLEGKPGSEVVLSVIRPRKPDPDKLTLARTVPSIPALAEDQFENGSIVYLKPIVLTQARVDQIAAQLKTAGKDNKKILLDLRDVSQGDEAQGERLANFFLKQGTIATLSGQKFPTQTFTADPSKFITAAPMAVLVNRGTSGAAELAAAALEDNKRADVVGERTFGEGSVQKTLELPDGAAVILTVATYSSPSGKKFLDDAVTPNVPAGLTPEQQAEEEETGAEPKGDPALDKALSILKAKTA</sequence>
<dbReference type="Gene3D" id="3.90.226.10">
    <property type="entry name" value="2-enoyl-CoA Hydratase, Chain A, domain 1"/>
    <property type="match status" value="1"/>
</dbReference>
<dbReference type="PROSITE" id="PS50106">
    <property type="entry name" value="PDZ"/>
    <property type="match status" value="1"/>
</dbReference>
<dbReference type="CDD" id="cd06782">
    <property type="entry name" value="cpPDZ_CPP-like"/>
    <property type="match status" value="1"/>
</dbReference>
<evidence type="ECO:0000313" key="4">
    <source>
        <dbReference type="Proteomes" id="UP001596091"/>
    </source>
</evidence>
<feature type="domain" description="PDZ" evidence="2">
    <location>
        <begin position="89"/>
        <end position="158"/>
    </location>
</feature>
<dbReference type="Proteomes" id="UP001596091">
    <property type="component" value="Unassembled WGS sequence"/>
</dbReference>
<reference evidence="4" key="1">
    <citation type="journal article" date="2019" name="Int. J. Syst. Evol. Microbiol.">
        <title>The Global Catalogue of Microorganisms (GCM) 10K type strain sequencing project: providing services to taxonomists for standard genome sequencing and annotation.</title>
        <authorList>
            <consortium name="The Broad Institute Genomics Platform"/>
            <consortium name="The Broad Institute Genome Sequencing Center for Infectious Disease"/>
            <person name="Wu L."/>
            <person name="Ma J."/>
        </authorList>
    </citation>
    <scope>NUCLEOTIDE SEQUENCE [LARGE SCALE GENOMIC DNA]</scope>
    <source>
        <strain evidence="4">JCM 4087</strain>
    </source>
</reference>
<dbReference type="SMART" id="SM00245">
    <property type="entry name" value="TSPc"/>
    <property type="match status" value="1"/>
</dbReference>
<dbReference type="InterPro" id="IPR005151">
    <property type="entry name" value="Tail-specific_protease"/>
</dbReference>
<evidence type="ECO:0000313" key="3">
    <source>
        <dbReference type="EMBL" id="MFC5861552.1"/>
    </source>
</evidence>
<dbReference type="RefSeq" id="WP_263333469.1">
    <property type="nucleotide sequence ID" value="NZ_JAGSYH010000002.1"/>
</dbReference>
<name>A0ABW1EE30_9BACT</name>
<protein>
    <submittedName>
        <fullName evidence="3">S41 family peptidase</fullName>
    </submittedName>
</protein>
<dbReference type="Pfam" id="PF03572">
    <property type="entry name" value="Peptidase_S41"/>
    <property type="match status" value="1"/>
</dbReference>
<dbReference type="InterPro" id="IPR001478">
    <property type="entry name" value="PDZ"/>
</dbReference>
<dbReference type="Gene3D" id="3.30.750.44">
    <property type="match status" value="1"/>
</dbReference>
<gene>
    <name evidence="3" type="ORF">ACFPT7_04560</name>
</gene>
<keyword evidence="4" id="KW-1185">Reference proteome</keyword>
<dbReference type="InterPro" id="IPR036034">
    <property type="entry name" value="PDZ_sf"/>
</dbReference>